<comment type="caution">
    <text evidence="4">The sequence shown here is derived from an EMBL/GenBank/DDBJ whole genome shotgun (WGS) entry which is preliminary data.</text>
</comment>
<dbReference type="PIRSF" id="PIRSF029218">
    <property type="entry name" value="ParE"/>
    <property type="match status" value="1"/>
</dbReference>
<comment type="similarity">
    <text evidence="1 3">Belongs to the RelE toxin family.</text>
</comment>
<dbReference type="InterPro" id="IPR007712">
    <property type="entry name" value="RelE/ParE_toxin"/>
</dbReference>
<dbReference type="EMBL" id="VKME01000025">
    <property type="protein sequence ID" value="MBE0130674.1"/>
    <property type="molecule type" value="Genomic_DNA"/>
</dbReference>
<evidence type="ECO:0000256" key="3">
    <source>
        <dbReference type="PIRNR" id="PIRNR029218"/>
    </source>
</evidence>
<evidence type="ECO:0000313" key="5">
    <source>
        <dbReference type="Proteomes" id="UP000656723"/>
    </source>
</evidence>
<keyword evidence="2" id="KW-1277">Toxin-antitoxin system</keyword>
<accession>A0A8I0MPK0</accession>
<dbReference type="Pfam" id="PF05016">
    <property type="entry name" value="ParE_toxin"/>
    <property type="match status" value="1"/>
</dbReference>
<protein>
    <recommendedName>
        <fullName evidence="3">Toxin</fullName>
    </recommendedName>
</protein>
<reference evidence="4" key="1">
    <citation type="submission" date="2019-07" db="EMBL/GenBank/DDBJ databases">
        <title>KPC-2 carbapenem resistent Enterobacterales isolates from Germany.</title>
        <authorList>
            <person name="Yao Y."/>
            <person name="Falgenhauer L."/>
            <person name="Imirzalioglu C."/>
            <person name="Chakraborty T."/>
        </authorList>
    </citation>
    <scope>NUCLEOTIDE SEQUENCE</scope>
    <source>
        <strain evidence="4">CA13304</strain>
    </source>
</reference>
<proteinExistence type="inferred from homology"/>
<name>A0A8I0MPK0_CITAM</name>
<dbReference type="AlphaFoldDB" id="A0A8I0MPK0"/>
<dbReference type="InterPro" id="IPR035093">
    <property type="entry name" value="RelE/ParE_toxin_dom_sf"/>
</dbReference>
<evidence type="ECO:0000256" key="1">
    <source>
        <dbReference type="ARBA" id="ARBA00006226"/>
    </source>
</evidence>
<gene>
    <name evidence="4" type="ORF">FOT72_22095</name>
</gene>
<dbReference type="PANTHER" id="PTHR33755:SF3">
    <property type="entry name" value="TOXIN"/>
    <property type="match status" value="1"/>
</dbReference>
<dbReference type="PANTHER" id="PTHR33755">
    <property type="entry name" value="TOXIN PARE1-RELATED"/>
    <property type="match status" value="1"/>
</dbReference>
<evidence type="ECO:0000313" key="4">
    <source>
        <dbReference type="EMBL" id="MBE0130674.1"/>
    </source>
</evidence>
<dbReference type="Proteomes" id="UP000656723">
    <property type="component" value="Unassembled WGS sequence"/>
</dbReference>
<dbReference type="InterPro" id="IPR051803">
    <property type="entry name" value="TA_system_RelE-like_toxin"/>
</dbReference>
<sequence length="95" mass="11327">MYKLTHRAVDDFESIYEYTWKKFGSLQADKYTGELDLLFTLLAKNPVMGHDTSNIKEGTRQVNHRQHAIFYQNTDYGVLIIRILHHQMDPMRYFT</sequence>
<evidence type="ECO:0000256" key="2">
    <source>
        <dbReference type="ARBA" id="ARBA00022649"/>
    </source>
</evidence>
<dbReference type="Gene3D" id="3.30.2310.20">
    <property type="entry name" value="RelE-like"/>
    <property type="match status" value="1"/>
</dbReference>
<organism evidence="4 5">
    <name type="scientific">Citrobacter amalonaticus</name>
    <dbReference type="NCBI Taxonomy" id="35703"/>
    <lineage>
        <taxon>Bacteria</taxon>
        <taxon>Pseudomonadati</taxon>
        <taxon>Pseudomonadota</taxon>
        <taxon>Gammaproteobacteria</taxon>
        <taxon>Enterobacterales</taxon>
        <taxon>Enterobacteriaceae</taxon>
        <taxon>Citrobacter</taxon>
    </lineage>
</organism>
<dbReference type="RefSeq" id="WP_102603019.1">
    <property type="nucleotide sequence ID" value="NZ_JALJXR010000009.1"/>
</dbReference>
<dbReference type="InterPro" id="IPR028344">
    <property type="entry name" value="ParE1/4"/>
</dbReference>